<sequence>MRAPLQPVSSALLQVTDPHNRHRQRCRCRLFKGRITTP</sequence>
<dbReference type="AlphaFoldDB" id="A0A0E9VT18"/>
<dbReference type="EMBL" id="GBXM01028139">
    <property type="protein sequence ID" value="JAH80438.1"/>
    <property type="molecule type" value="Transcribed_RNA"/>
</dbReference>
<protein>
    <submittedName>
        <fullName evidence="1">Uncharacterized protein</fullName>
    </submittedName>
</protein>
<reference evidence="1" key="2">
    <citation type="journal article" date="2015" name="Fish Shellfish Immunol.">
        <title>Early steps in the European eel (Anguilla anguilla)-Vibrio vulnificus interaction in the gills: Role of the RtxA13 toxin.</title>
        <authorList>
            <person name="Callol A."/>
            <person name="Pajuelo D."/>
            <person name="Ebbesson L."/>
            <person name="Teles M."/>
            <person name="MacKenzie S."/>
            <person name="Amaro C."/>
        </authorList>
    </citation>
    <scope>NUCLEOTIDE SEQUENCE</scope>
</reference>
<accession>A0A0E9VT18</accession>
<proteinExistence type="predicted"/>
<name>A0A0E9VT18_ANGAN</name>
<organism evidence="1">
    <name type="scientific">Anguilla anguilla</name>
    <name type="common">European freshwater eel</name>
    <name type="synonym">Muraena anguilla</name>
    <dbReference type="NCBI Taxonomy" id="7936"/>
    <lineage>
        <taxon>Eukaryota</taxon>
        <taxon>Metazoa</taxon>
        <taxon>Chordata</taxon>
        <taxon>Craniata</taxon>
        <taxon>Vertebrata</taxon>
        <taxon>Euteleostomi</taxon>
        <taxon>Actinopterygii</taxon>
        <taxon>Neopterygii</taxon>
        <taxon>Teleostei</taxon>
        <taxon>Anguilliformes</taxon>
        <taxon>Anguillidae</taxon>
        <taxon>Anguilla</taxon>
    </lineage>
</organism>
<evidence type="ECO:0000313" key="1">
    <source>
        <dbReference type="EMBL" id="JAH80438.1"/>
    </source>
</evidence>
<reference evidence="1" key="1">
    <citation type="submission" date="2014-11" db="EMBL/GenBank/DDBJ databases">
        <authorList>
            <person name="Amaro Gonzalez C."/>
        </authorList>
    </citation>
    <scope>NUCLEOTIDE SEQUENCE</scope>
</reference>